<dbReference type="Proteomes" id="UP000509704">
    <property type="component" value="Chromosome 7"/>
</dbReference>
<dbReference type="InterPro" id="IPR007224">
    <property type="entry name" value="TIF_Rrn11"/>
</dbReference>
<dbReference type="KEGG" id="zmk:HG535_0G02690"/>
<keyword evidence="3" id="KW-1185">Reference proteome</keyword>
<dbReference type="GO" id="GO:0001164">
    <property type="term" value="F:RNA polymerase I core promoter sequence-specific DNA binding"/>
    <property type="evidence" value="ECO:0007669"/>
    <property type="project" value="InterPro"/>
</dbReference>
<dbReference type="GO" id="GO:0001181">
    <property type="term" value="F:RNA polymerase I general transcription initiation factor activity"/>
    <property type="evidence" value="ECO:0007669"/>
    <property type="project" value="InterPro"/>
</dbReference>
<dbReference type="GeneID" id="59238169"/>
<dbReference type="PANTHER" id="PTHR28244">
    <property type="entry name" value="RNA POLYMERASE I-SPECIFIC TRANSCRIPTION INITIATION FACTOR RRN11"/>
    <property type="match status" value="1"/>
</dbReference>
<evidence type="ECO:0000313" key="2">
    <source>
        <dbReference type="EMBL" id="QLG74386.1"/>
    </source>
</evidence>
<dbReference type="GO" id="GO:0042790">
    <property type="term" value="P:nucleolar large rRNA transcription by RNA polymerase I"/>
    <property type="evidence" value="ECO:0007669"/>
    <property type="project" value="TreeGrafter"/>
</dbReference>
<reference evidence="2 3" key="1">
    <citation type="submission" date="2020-07" db="EMBL/GenBank/DDBJ databases">
        <title>The yeast mating-type switching endonuclease HO is a domesticated member of an unorthodox homing genetic element family.</title>
        <authorList>
            <person name="Coughlan A.Y."/>
            <person name="Lombardi L."/>
            <person name="Braun-Galleani S."/>
            <person name="Martos A.R."/>
            <person name="Galeote V."/>
            <person name="Bigey F."/>
            <person name="Dequin S."/>
            <person name="Byrne K.P."/>
            <person name="Wolfe K.H."/>
        </authorList>
    </citation>
    <scope>NUCLEOTIDE SEQUENCE [LARGE SCALE GENOMIC DNA]</scope>
    <source>
        <strain evidence="2 3">NRRL Y-6702</strain>
    </source>
</reference>
<dbReference type="InterPro" id="IPR053029">
    <property type="entry name" value="RNA_pol_I-specific_init_factor"/>
</dbReference>
<feature type="region of interest" description="Disordered" evidence="1">
    <location>
        <begin position="36"/>
        <end position="65"/>
    </location>
</feature>
<dbReference type="RefSeq" id="XP_037146111.1">
    <property type="nucleotide sequence ID" value="XM_037290216.1"/>
</dbReference>
<name>A0A7H9B7P0_ZYGMR</name>
<dbReference type="OrthoDB" id="2159786at2759"/>
<gene>
    <name evidence="2" type="ORF">HG535_0G02690</name>
</gene>
<dbReference type="AlphaFoldDB" id="A0A7H9B7P0"/>
<evidence type="ECO:0000256" key="1">
    <source>
        <dbReference type="SAM" id="MobiDB-lite"/>
    </source>
</evidence>
<protein>
    <recommendedName>
        <fullName evidence="4">RNA polymerase I-specific transcription initiation factor RRN11</fullName>
    </recommendedName>
</protein>
<dbReference type="EMBL" id="CP058610">
    <property type="protein sequence ID" value="QLG74386.1"/>
    <property type="molecule type" value="Genomic_DNA"/>
</dbReference>
<dbReference type="Pfam" id="PF04090">
    <property type="entry name" value="Rrn11"/>
    <property type="match status" value="1"/>
</dbReference>
<proteinExistence type="predicted"/>
<dbReference type="GO" id="GO:0070860">
    <property type="term" value="C:RNA polymerase I core factor complex"/>
    <property type="evidence" value="ECO:0007669"/>
    <property type="project" value="TreeGrafter"/>
</dbReference>
<organism evidence="2 3">
    <name type="scientific">Zygotorulaspora mrakii</name>
    <name type="common">Zygosaccharomyces mrakii</name>
    <dbReference type="NCBI Taxonomy" id="42260"/>
    <lineage>
        <taxon>Eukaryota</taxon>
        <taxon>Fungi</taxon>
        <taxon>Dikarya</taxon>
        <taxon>Ascomycota</taxon>
        <taxon>Saccharomycotina</taxon>
        <taxon>Saccharomycetes</taxon>
        <taxon>Saccharomycetales</taxon>
        <taxon>Saccharomycetaceae</taxon>
        <taxon>Zygotorulaspora</taxon>
    </lineage>
</organism>
<sequence>MFDIPIGLTSKRIRAAEKLRYEYCNNLYRRYRQSQGIMDNGLPTPENSATEASETEEGSQKKRKRLRRRWKTIMGESYSDCDSDDDDLEELIQTGDDDVEHKEEDQERIFFKRYHKPQHTFENWQTDASKRAPIRRNKISFSKLNRIQKRSKNNMEKSFAFASHKNKVFFNSISQGLEYIDPELGDTETFNIKHIRLLTNLLQLHVSRHNWTLAYKCFALLIRIPKVDIRNLWGIGDRILAEREPVKSLEFLEWMNSVYSSRMKFSEDINYQRPPVFTKGSRDHVPKYTVTFLWISLISCTREMEESGGNDNLNEGDALLDLIERISELILSPPFMEDSEIWFIYALCHMIKADKLSSQFNQNLVGSARDIASNQVFQHIQNSKTFLQTCASKGDFHFPKRYIERQLESFEKRIQQLDIIQSNTDQDDIYHSEDFDYHISHYEDSSSDGLESSS</sequence>
<dbReference type="GO" id="GO:0017025">
    <property type="term" value="F:TBP-class protein binding"/>
    <property type="evidence" value="ECO:0007669"/>
    <property type="project" value="TreeGrafter"/>
</dbReference>
<evidence type="ECO:0008006" key="4">
    <source>
        <dbReference type="Google" id="ProtNLM"/>
    </source>
</evidence>
<dbReference type="PANTHER" id="PTHR28244:SF1">
    <property type="entry name" value="RNA POLYMERASE I-SPECIFIC TRANSCRIPTION INITIATION FACTOR RRN11"/>
    <property type="match status" value="1"/>
</dbReference>
<accession>A0A7H9B7P0</accession>
<evidence type="ECO:0000313" key="3">
    <source>
        <dbReference type="Proteomes" id="UP000509704"/>
    </source>
</evidence>